<sequence length="79" mass="8619">MVTPVAYLGNHGKNVADPDDRFDGDRGRINLRLFSLIQIKPFATSFGEDVKTSAADVVSNPQTTPHQHGGLKVKSLDKK</sequence>
<evidence type="ECO:0000313" key="2">
    <source>
        <dbReference type="EMBL" id="GBP61317.1"/>
    </source>
</evidence>
<dbReference type="AlphaFoldDB" id="A0A4C1XGI7"/>
<evidence type="ECO:0000313" key="3">
    <source>
        <dbReference type="Proteomes" id="UP000299102"/>
    </source>
</evidence>
<dbReference type="EMBL" id="BGZK01000811">
    <property type="protein sequence ID" value="GBP61317.1"/>
    <property type="molecule type" value="Genomic_DNA"/>
</dbReference>
<reference evidence="2 3" key="1">
    <citation type="journal article" date="2019" name="Commun. Biol.">
        <title>The bagworm genome reveals a unique fibroin gene that provides high tensile strength.</title>
        <authorList>
            <person name="Kono N."/>
            <person name="Nakamura H."/>
            <person name="Ohtoshi R."/>
            <person name="Tomita M."/>
            <person name="Numata K."/>
            <person name="Arakawa K."/>
        </authorList>
    </citation>
    <scope>NUCLEOTIDE SEQUENCE [LARGE SCALE GENOMIC DNA]</scope>
</reference>
<gene>
    <name evidence="2" type="ORF">EVAR_53232_1</name>
</gene>
<comment type="caution">
    <text evidence="2">The sequence shown here is derived from an EMBL/GenBank/DDBJ whole genome shotgun (WGS) entry which is preliminary data.</text>
</comment>
<proteinExistence type="predicted"/>
<dbReference type="Proteomes" id="UP000299102">
    <property type="component" value="Unassembled WGS sequence"/>
</dbReference>
<feature type="region of interest" description="Disordered" evidence="1">
    <location>
        <begin position="56"/>
        <end position="79"/>
    </location>
</feature>
<organism evidence="2 3">
    <name type="scientific">Eumeta variegata</name>
    <name type="common">Bagworm moth</name>
    <name type="synonym">Eumeta japonica</name>
    <dbReference type="NCBI Taxonomy" id="151549"/>
    <lineage>
        <taxon>Eukaryota</taxon>
        <taxon>Metazoa</taxon>
        <taxon>Ecdysozoa</taxon>
        <taxon>Arthropoda</taxon>
        <taxon>Hexapoda</taxon>
        <taxon>Insecta</taxon>
        <taxon>Pterygota</taxon>
        <taxon>Neoptera</taxon>
        <taxon>Endopterygota</taxon>
        <taxon>Lepidoptera</taxon>
        <taxon>Glossata</taxon>
        <taxon>Ditrysia</taxon>
        <taxon>Tineoidea</taxon>
        <taxon>Psychidae</taxon>
        <taxon>Oiketicinae</taxon>
        <taxon>Eumeta</taxon>
    </lineage>
</organism>
<name>A0A4C1XGI7_EUMVA</name>
<evidence type="ECO:0000256" key="1">
    <source>
        <dbReference type="SAM" id="MobiDB-lite"/>
    </source>
</evidence>
<keyword evidence="3" id="KW-1185">Reference proteome</keyword>
<accession>A0A4C1XGI7</accession>
<feature type="region of interest" description="Disordered" evidence="1">
    <location>
        <begin position="1"/>
        <end position="22"/>
    </location>
</feature>
<protein>
    <submittedName>
        <fullName evidence="2">Uncharacterized protein</fullName>
    </submittedName>
</protein>